<dbReference type="InterPro" id="IPR033753">
    <property type="entry name" value="GCV_H/Fam206"/>
</dbReference>
<keyword evidence="3 5" id="KW-0809">Transit peptide</keyword>
<evidence type="ECO:0000259" key="6">
    <source>
        <dbReference type="PROSITE" id="PS50968"/>
    </source>
</evidence>
<comment type="cofactor">
    <cofactor evidence="5">
        <name>(R)-lipoate</name>
        <dbReference type="ChEBI" id="CHEBI:83088"/>
    </cofactor>
    <text evidence="5">Binds 1 lipoyl cofactor covalently.</text>
</comment>
<comment type="subcellular location">
    <subcellularLocation>
        <location evidence="5">Mitochondrion</location>
    </subcellularLocation>
</comment>
<dbReference type="SUPFAM" id="SSF51230">
    <property type="entry name" value="Single hybrid motif"/>
    <property type="match status" value="1"/>
</dbReference>
<sequence>MAAAVAFRSALKRSLQSQVIRPATAPKTATRCSRIATPVGWRGFSSSPASYVKKYTEDHEWVELSEDGSSATIGISTYAASALGDVVYVELPAVDLEFSSGDSIGAVESVKSASDIMAPVAGTIIESNSALEEKPGHINKSPEDEAWLAKIKVSDPSEVEALMDADAYKAFTEEAGKS</sequence>
<evidence type="ECO:0000256" key="4">
    <source>
        <dbReference type="PIRSR" id="PIRSR617453-50"/>
    </source>
</evidence>
<dbReference type="GO" id="GO:0009249">
    <property type="term" value="P:protein lipoylation"/>
    <property type="evidence" value="ECO:0007669"/>
    <property type="project" value="TreeGrafter"/>
</dbReference>
<dbReference type="PANTHER" id="PTHR11715">
    <property type="entry name" value="GLYCINE CLEAVAGE SYSTEM H PROTEIN"/>
    <property type="match status" value="1"/>
</dbReference>
<dbReference type="PROSITE" id="PS00189">
    <property type="entry name" value="LIPOYL"/>
    <property type="match status" value="1"/>
</dbReference>
<keyword evidence="8" id="KW-1185">Reference proteome</keyword>
<dbReference type="STRING" id="40998.A0A2P7Z489"/>
<protein>
    <recommendedName>
        <fullName evidence="5">Glycine cleavage system H protein</fullName>
    </recommendedName>
</protein>
<evidence type="ECO:0000256" key="2">
    <source>
        <dbReference type="ARBA" id="ARBA00022823"/>
    </source>
</evidence>
<keyword evidence="2 4" id="KW-0450">Lipoyl</keyword>
<dbReference type="GO" id="GO:0019464">
    <property type="term" value="P:glycine decarboxylation via glycine cleavage system"/>
    <property type="evidence" value="ECO:0007669"/>
    <property type="project" value="UniProtKB-UniRule"/>
</dbReference>
<dbReference type="CDD" id="cd06848">
    <property type="entry name" value="GCS_H"/>
    <property type="match status" value="1"/>
</dbReference>
<dbReference type="AlphaFoldDB" id="A0A2P7Z489"/>
<dbReference type="OrthoDB" id="10264154at2759"/>
<dbReference type="Gene3D" id="2.40.50.100">
    <property type="match status" value="1"/>
</dbReference>
<comment type="caution">
    <text evidence="7">The sequence shown here is derived from an EMBL/GenBank/DDBJ whole genome shotgun (WGS) entry which is preliminary data.</text>
</comment>
<evidence type="ECO:0000256" key="5">
    <source>
        <dbReference type="RuleBase" id="RU364055"/>
    </source>
</evidence>
<dbReference type="InterPro" id="IPR003016">
    <property type="entry name" value="2-oxoA_DH_lipoyl-BS"/>
</dbReference>
<dbReference type="NCBIfam" id="NF002270">
    <property type="entry name" value="PRK01202.1"/>
    <property type="match status" value="1"/>
</dbReference>
<dbReference type="InterPro" id="IPR000089">
    <property type="entry name" value="Biotin_lipoyl"/>
</dbReference>
<dbReference type="PANTHER" id="PTHR11715:SF3">
    <property type="entry name" value="GLYCINE CLEAVAGE SYSTEM H PROTEIN-RELATED"/>
    <property type="match status" value="1"/>
</dbReference>
<dbReference type="Pfam" id="PF01597">
    <property type="entry name" value="GCV_H"/>
    <property type="match status" value="1"/>
</dbReference>
<evidence type="ECO:0000313" key="8">
    <source>
        <dbReference type="Proteomes" id="UP000243723"/>
    </source>
</evidence>
<dbReference type="InterPro" id="IPR011053">
    <property type="entry name" value="Single_hybrid_motif"/>
</dbReference>
<feature type="modified residue" description="N6-lipoyllysine" evidence="4">
    <location>
        <position position="111"/>
    </location>
</feature>
<proteinExistence type="inferred from homology"/>
<comment type="similarity">
    <text evidence="1 5">Belongs to the GcvH family.</text>
</comment>
<gene>
    <name evidence="7" type="ORF">B9Z65_6992</name>
</gene>
<evidence type="ECO:0000256" key="3">
    <source>
        <dbReference type="ARBA" id="ARBA00022946"/>
    </source>
</evidence>
<name>A0A2P7Z489_9PEZI</name>
<dbReference type="Proteomes" id="UP000243723">
    <property type="component" value="Unassembled WGS sequence"/>
</dbReference>
<dbReference type="HAMAP" id="MF_00272">
    <property type="entry name" value="GcvH"/>
    <property type="match status" value="1"/>
</dbReference>
<evidence type="ECO:0000256" key="1">
    <source>
        <dbReference type="ARBA" id="ARBA00009249"/>
    </source>
</evidence>
<dbReference type="GO" id="GO:0005739">
    <property type="term" value="C:mitochondrion"/>
    <property type="evidence" value="ECO:0007669"/>
    <property type="project" value="UniProtKB-SubCell"/>
</dbReference>
<comment type="subunit">
    <text evidence="5">The glycine cleavage system is composed of four proteins: P, T, L and H.</text>
</comment>
<accession>A0A2P7Z489</accession>
<dbReference type="PROSITE" id="PS50968">
    <property type="entry name" value="BIOTINYL_LIPOYL"/>
    <property type="match status" value="1"/>
</dbReference>
<keyword evidence="5" id="KW-0496">Mitochondrion</keyword>
<comment type="function">
    <text evidence="5">The H protein shuttles the methylamine group of glycine from the P protein to the T protein.</text>
</comment>
<dbReference type="EMBL" id="NHZQ01000331">
    <property type="protein sequence ID" value="PSK43038.1"/>
    <property type="molecule type" value="Genomic_DNA"/>
</dbReference>
<feature type="domain" description="Lipoyl-binding" evidence="6">
    <location>
        <begin position="70"/>
        <end position="152"/>
    </location>
</feature>
<dbReference type="InterPro" id="IPR002930">
    <property type="entry name" value="GCV_H"/>
</dbReference>
<dbReference type="InterPro" id="IPR017453">
    <property type="entry name" value="GCV_H_sub"/>
</dbReference>
<dbReference type="GO" id="GO:0005960">
    <property type="term" value="C:glycine cleavage complex"/>
    <property type="evidence" value="ECO:0007669"/>
    <property type="project" value="UniProtKB-UniRule"/>
</dbReference>
<organism evidence="7 8">
    <name type="scientific">Elsinoe australis</name>
    <dbReference type="NCBI Taxonomy" id="40998"/>
    <lineage>
        <taxon>Eukaryota</taxon>
        <taxon>Fungi</taxon>
        <taxon>Dikarya</taxon>
        <taxon>Ascomycota</taxon>
        <taxon>Pezizomycotina</taxon>
        <taxon>Dothideomycetes</taxon>
        <taxon>Dothideomycetidae</taxon>
        <taxon>Myriangiales</taxon>
        <taxon>Elsinoaceae</taxon>
        <taxon>Elsinoe</taxon>
    </lineage>
</organism>
<dbReference type="NCBIfam" id="TIGR00527">
    <property type="entry name" value="gcvH"/>
    <property type="match status" value="1"/>
</dbReference>
<evidence type="ECO:0000313" key="7">
    <source>
        <dbReference type="EMBL" id="PSK43038.1"/>
    </source>
</evidence>
<reference evidence="7 8" key="1">
    <citation type="submission" date="2017-05" db="EMBL/GenBank/DDBJ databases">
        <title>Draft genome sequence of Elsinoe australis.</title>
        <authorList>
            <person name="Cheng Q."/>
        </authorList>
    </citation>
    <scope>NUCLEOTIDE SEQUENCE [LARGE SCALE GENOMIC DNA]</scope>
    <source>
        <strain evidence="7 8">NL1</strain>
    </source>
</reference>